<dbReference type="Proteomes" id="UP000013785">
    <property type="component" value="Unassembled WGS sequence"/>
</dbReference>
<dbReference type="InterPro" id="IPR041522">
    <property type="entry name" value="CdaR_GGDEF"/>
</dbReference>
<protein>
    <recommendedName>
        <fullName evidence="7">Purine catabolism regulatory protein</fullName>
    </recommendedName>
</protein>
<evidence type="ECO:0000313" key="5">
    <source>
        <dbReference type="EMBL" id="EOL41754.1"/>
    </source>
</evidence>
<dbReference type="PANTHER" id="PTHR33744:SF1">
    <property type="entry name" value="DNA-BINDING TRANSCRIPTIONAL ACTIVATOR ADER"/>
    <property type="match status" value="1"/>
</dbReference>
<keyword evidence="6" id="KW-1185">Reference proteome</keyword>
<dbReference type="eggNOG" id="COG2508">
    <property type="taxonomic scope" value="Bacteria"/>
</dbReference>
<dbReference type="InterPro" id="IPR051448">
    <property type="entry name" value="CdaR-like_regulators"/>
</dbReference>
<dbReference type="PATRIC" id="fig|1158610.3.peg.3311"/>
<reference evidence="5 6" key="1">
    <citation type="submission" date="2013-02" db="EMBL/GenBank/DDBJ databases">
        <title>The Genome Sequence of Enterococcus phoeniculicola BAA-412.</title>
        <authorList>
            <consortium name="The Broad Institute Genome Sequencing Platform"/>
            <consortium name="The Broad Institute Genome Sequencing Center for Infectious Disease"/>
            <person name="Earl A.M."/>
            <person name="Gilmore M.S."/>
            <person name="Lebreton F."/>
            <person name="Walker B."/>
            <person name="Young S.K."/>
            <person name="Zeng Q."/>
            <person name="Gargeya S."/>
            <person name="Fitzgerald M."/>
            <person name="Haas B."/>
            <person name="Abouelleil A."/>
            <person name="Alvarado L."/>
            <person name="Arachchi H.M."/>
            <person name="Berlin A.M."/>
            <person name="Chapman S.B."/>
            <person name="Dewar J."/>
            <person name="Goldberg J."/>
            <person name="Griggs A."/>
            <person name="Gujja S."/>
            <person name="Hansen M."/>
            <person name="Howarth C."/>
            <person name="Imamovic A."/>
            <person name="Larimer J."/>
            <person name="McCowan C."/>
            <person name="Murphy C."/>
            <person name="Neiman D."/>
            <person name="Pearson M."/>
            <person name="Priest M."/>
            <person name="Roberts A."/>
            <person name="Saif S."/>
            <person name="Shea T."/>
            <person name="Sisk P."/>
            <person name="Sykes S."/>
            <person name="Wortman J."/>
            <person name="Nusbaum C."/>
            <person name="Birren B."/>
        </authorList>
    </citation>
    <scope>NUCLEOTIDE SEQUENCE [LARGE SCALE GENOMIC DNA]</scope>
    <source>
        <strain evidence="5 6">ATCC BAA-412</strain>
    </source>
</reference>
<dbReference type="OrthoDB" id="142218at2"/>
<dbReference type="EMBL" id="AJAT01000018">
    <property type="protein sequence ID" value="EOL41754.1"/>
    <property type="molecule type" value="Genomic_DNA"/>
</dbReference>
<dbReference type="InterPro" id="IPR012914">
    <property type="entry name" value="PucR_dom"/>
</dbReference>
<feature type="domain" description="CdaR GGDEF-like" evidence="4">
    <location>
        <begin position="340"/>
        <end position="423"/>
    </location>
</feature>
<dbReference type="HOGENOM" id="CLU_017436_3_0_9"/>
<name>R3TJZ3_9ENTE</name>
<evidence type="ECO:0008006" key="7">
    <source>
        <dbReference type="Google" id="ProtNLM"/>
    </source>
</evidence>
<dbReference type="InterPro" id="IPR025736">
    <property type="entry name" value="PucR_C-HTH_dom"/>
</dbReference>
<dbReference type="RefSeq" id="WP_010769950.1">
    <property type="nucleotide sequence ID" value="NZ_ASWE01000001.1"/>
</dbReference>
<accession>R3TJZ3</accession>
<proteinExistence type="inferred from homology"/>
<comment type="similarity">
    <text evidence="1">Belongs to the CdaR family.</text>
</comment>
<evidence type="ECO:0000313" key="6">
    <source>
        <dbReference type="Proteomes" id="UP000013785"/>
    </source>
</evidence>
<evidence type="ECO:0000259" key="4">
    <source>
        <dbReference type="Pfam" id="PF17853"/>
    </source>
</evidence>
<sequence length="549" mass="63397">MATLEEVLQVPRFSDLHILSTHTKQHEIVSVEITETPDVANYIPEQTFILTTAMAFKNNQSDLKQMIRSLKEKNSAGLGIKVGRFLGEIEAEIIAYGTELDLPIVEVPSTQPLGQLLHKMLSYLWDSKTEQLTYALDIQKRFTNLLIHDVDSERFITDLGKIINAPTILLNPWKEILAYSTHFSKGAHSVEHYIHQINDNHFRRIDRGKTSFLIQNPENKMIQIAGFPIKIDTYFPYYLFVLNPEQIPFPTSEFAIDQAVLVLTFMLFKNQKIQESVDMLKNDYLNQLITSQNFEKNEGRNWLDLGQSFGIVDSHFYQLNIATCFVQQKDATKLRYQAEESQLALAWLQEKLPERVKNVLIFPIKGSNDIALLFQEPEASLEQIFQDLSTELAQVLPIQLHFTLGNAYEALEEVASSYVEAKISMEELKQLEEPPIFQYYHAKGLFALFEQTNTEDIRYFCTKTLKELAYPTEPSLIELRKTLKYYLDFNCEISKTASVLYLHRNTIKYRINQCEELLESTIQNPQTSLNLRMAIELSEAANQVTIRKE</sequence>
<dbReference type="PANTHER" id="PTHR33744">
    <property type="entry name" value="CARBOHYDRATE DIACID REGULATOR"/>
    <property type="match status" value="1"/>
</dbReference>
<dbReference type="AlphaFoldDB" id="R3TJZ3"/>
<dbReference type="Pfam" id="PF17853">
    <property type="entry name" value="GGDEF_2"/>
    <property type="match status" value="1"/>
</dbReference>
<dbReference type="STRING" id="154621.RV11_GL002719"/>
<feature type="domain" description="Purine catabolism PurC-like" evidence="2">
    <location>
        <begin position="6"/>
        <end position="123"/>
    </location>
</feature>
<evidence type="ECO:0000259" key="3">
    <source>
        <dbReference type="Pfam" id="PF13556"/>
    </source>
</evidence>
<organism evidence="5 6">
    <name type="scientific">Enterococcus phoeniculicola ATCC BAA-412</name>
    <dbReference type="NCBI Taxonomy" id="1158610"/>
    <lineage>
        <taxon>Bacteria</taxon>
        <taxon>Bacillati</taxon>
        <taxon>Bacillota</taxon>
        <taxon>Bacilli</taxon>
        <taxon>Lactobacillales</taxon>
        <taxon>Enterococcaceae</taxon>
        <taxon>Enterococcus</taxon>
    </lineage>
</organism>
<gene>
    <name evidence="5" type="ORF">UC3_03319</name>
</gene>
<evidence type="ECO:0000259" key="2">
    <source>
        <dbReference type="Pfam" id="PF07905"/>
    </source>
</evidence>
<dbReference type="Pfam" id="PF13556">
    <property type="entry name" value="HTH_30"/>
    <property type="match status" value="1"/>
</dbReference>
<feature type="domain" description="PucR C-terminal helix-turn-helix" evidence="3">
    <location>
        <begin position="479"/>
        <end position="536"/>
    </location>
</feature>
<dbReference type="Gene3D" id="1.10.10.2840">
    <property type="entry name" value="PucR C-terminal helix-turn-helix domain"/>
    <property type="match status" value="1"/>
</dbReference>
<dbReference type="Pfam" id="PF07905">
    <property type="entry name" value="PucR"/>
    <property type="match status" value="1"/>
</dbReference>
<comment type="caution">
    <text evidence="5">The sequence shown here is derived from an EMBL/GenBank/DDBJ whole genome shotgun (WGS) entry which is preliminary data.</text>
</comment>
<evidence type="ECO:0000256" key="1">
    <source>
        <dbReference type="ARBA" id="ARBA00006754"/>
    </source>
</evidence>
<dbReference type="InterPro" id="IPR042070">
    <property type="entry name" value="PucR_C-HTH_sf"/>
</dbReference>